<dbReference type="AlphaFoldDB" id="A0A3P7NB28"/>
<evidence type="ECO:0000313" key="3">
    <source>
        <dbReference type="Proteomes" id="UP000271889"/>
    </source>
</evidence>
<dbReference type="Proteomes" id="UP000271889">
    <property type="component" value="Unassembled WGS sequence"/>
</dbReference>
<organism evidence="2 3">
    <name type="scientific">Cylicostephanus goldi</name>
    <name type="common">Nematode worm</name>
    <dbReference type="NCBI Taxonomy" id="71465"/>
    <lineage>
        <taxon>Eukaryota</taxon>
        <taxon>Metazoa</taxon>
        <taxon>Ecdysozoa</taxon>
        <taxon>Nematoda</taxon>
        <taxon>Chromadorea</taxon>
        <taxon>Rhabditida</taxon>
        <taxon>Rhabditina</taxon>
        <taxon>Rhabditomorpha</taxon>
        <taxon>Strongyloidea</taxon>
        <taxon>Strongylidae</taxon>
        <taxon>Cylicostephanus</taxon>
    </lineage>
</organism>
<dbReference type="InterPro" id="IPR048383">
    <property type="entry name" value="TPPII_Ig-like-1"/>
</dbReference>
<feature type="domain" description="Tripeptidyl-peptidase II first Ig-like" evidence="1">
    <location>
        <begin position="7"/>
        <end position="90"/>
    </location>
</feature>
<gene>
    <name evidence="2" type="ORF">CGOC_LOCUS13430</name>
</gene>
<reference evidence="2 3" key="1">
    <citation type="submission" date="2018-11" db="EMBL/GenBank/DDBJ databases">
        <authorList>
            <consortium name="Pathogen Informatics"/>
        </authorList>
    </citation>
    <scope>NUCLEOTIDE SEQUENCE [LARGE SCALE GENOMIC DNA]</scope>
</reference>
<dbReference type="InterPro" id="IPR046940">
    <property type="entry name" value="TPPII_Ig-like_sf"/>
</dbReference>
<protein>
    <recommendedName>
        <fullName evidence="1">Tripeptidyl-peptidase II first Ig-like domain-containing protein</fullName>
    </recommendedName>
</protein>
<dbReference type="Gene3D" id="2.60.40.3170">
    <property type="match status" value="1"/>
</dbReference>
<keyword evidence="3" id="KW-1185">Reference proteome</keyword>
<dbReference type="Pfam" id="PF21223">
    <property type="entry name" value="TPPII_Ig-like-1"/>
    <property type="match status" value="1"/>
</dbReference>
<accession>A0A3P7NB28</accession>
<dbReference type="OrthoDB" id="10256524at2759"/>
<evidence type="ECO:0000313" key="2">
    <source>
        <dbReference type="EMBL" id="VDN37280.1"/>
    </source>
</evidence>
<proteinExistence type="predicted"/>
<name>A0A3P7NB28_CYLGO</name>
<dbReference type="EMBL" id="UYRV01131352">
    <property type="protein sequence ID" value="VDN37280.1"/>
    <property type="molecule type" value="Genomic_DNA"/>
</dbReference>
<evidence type="ECO:0000259" key="1">
    <source>
        <dbReference type="Pfam" id="PF21223"/>
    </source>
</evidence>
<sequence length="92" mass="10531">MYYTTPAGVYIRELKESKEVQEYAVTVEPKFKEFSGMRSADFSMNIVLQSDVDYVQHPSLFMLTSEGRSFTLKVDPTQLSRGGVYFTEVSKL</sequence>